<name>G3J7E4_CORMM</name>
<evidence type="ECO:0000256" key="1">
    <source>
        <dbReference type="SAM" id="MobiDB-lite"/>
    </source>
</evidence>
<dbReference type="AlphaFoldDB" id="G3J7E4"/>
<dbReference type="OrthoDB" id="5355007at2759"/>
<gene>
    <name evidence="2" type="ORF">CCM_00970</name>
</gene>
<feature type="region of interest" description="Disordered" evidence="1">
    <location>
        <begin position="1"/>
        <end position="24"/>
    </location>
</feature>
<dbReference type="HOGENOM" id="CLU_097996_0_0_1"/>
<evidence type="ECO:0000313" key="2">
    <source>
        <dbReference type="EMBL" id="EGX96314.1"/>
    </source>
</evidence>
<accession>G3J7E4</accession>
<dbReference type="Proteomes" id="UP000001610">
    <property type="component" value="Unassembled WGS sequence"/>
</dbReference>
<keyword evidence="3" id="KW-1185">Reference proteome</keyword>
<sequence length="179" mass="19072">MSQRPSTPVKVPSSAADYTPATLDPDLRSQINTILLRDGHVPKSVPPPSPLSPFPFPLTNPPPPSRRIQERLLHALNADASNWPTMVQNHALHLLRSGEVLTFPALLRRVLDDIHEATNKAAAAATTTTNGSSSSKAAAAATNGTDGTTLLALAVPQAVVDETMRVTKECLETVCEIED</sequence>
<dbReference type="eggNOG" id="ENOG502T2QC">
    <property type="taxonomic scope" value="Eukaryota"/>
</dbReference>
<dbReference type="RefSeq" id="XP_006666191.1">
    <property type="nucleotide sequence ID" value="XM_006666128.1"/>
</dbReference>
<protein>
    <submittedName>
        <fullName evidence="2">Uncharacterized protein</fullName>
    </submittedName>
</protein>
<dbReference type="EMBL" id="JH126399">
    <property type="protein sequence ID" value="EGX96314.1"/>
    <property type="molecule type" value="Genomic_DNA"/>
</dbReference>
<dbReference type="KEGG" id="cmt:CCM_00970"/>
<evidence type="ECO:0000313" key="3">
    <source>
        <dbReference type="Proteomes" id="UP000001610"/>
    </source>
</evidence>
<dbReference type="VEuPathDB" id="FungiDB:CCM_00970"/>
<proteinExistence type="predicted"/>
<dbReference type="GeneID" id="18163003"/>
<dbReference type="InParanoid" id="G3J7E4"/>
<reference evidence="2 3" key="1">
    <citation type="journal article" date="2011" name="Genome Biol.">
        <title>Genome sequence of the insect pathogenic fungus Cordyceps militaris, a valued traditional Chinese medicine.</title>
        <authorList>
            <person name="Zheng P."/>
            <person name="Xia Y."/>
            <person name="Xiao G."/>
            <person name="Xiong C."/>
            <person name="Hu X."/>
            <person name="Zhang S."/>
            <person name="Zheng H."/>
            <person name="Huang Y."/>
            <person name="Zhou Y."/>
            <person name="Wang S."/>
            <person name="Zhao G.P."/>
            <person name="Liu X."/>
            <person name="St Leger R.J."/>
            <person name="Wang C."/>
        </authorList>
    </citation>
    <scope>NUCLEOTIDE SEQUENCE [LARGE SCALE GENOMIC DNA]</scope>
    <source>
        <strain evidence="2 3">CM01</strain>
    </source>
</reference>
<organism evidence="2 3">
    <name type="scientific">Cordyceps militaris (strain CM01)</name>
    <name type="common">Caterpillar fungus</name>
    <dbReference type="NCBI Taxonomy" id="983644"/>
    <lineage>
        <taxon>Eukaryota</taxon>
        <taxon>Fungi</taxon>
        <taxon>Dikarya</taxon>
        <taxon>Ascomycota</taxon>
        <taxon>Pezizomycotina</taxon>
        <taxon>Sordariomycetes</taxon>
        <taxon>Hypocreomycetidae</taxon>
        <taxon>Hypocreales</taxon>
        <taxon>Cordycipitaceae</taxon>
        <taxon>Cordyceps</taxon>
    </lineage>
</organism>
<dbReference type="OMA" id="NWPTLIQ"/>
<dbReference type="STRING" id="983644.G3J7E4"/>